<name>A0A917V621_9HYPH</name>
<keyword evidence="4 7" id="KW-0133">Cell shape</keyword>
<sequence length="436" mass="46710">MAALALALTACQERTVSSNRHLQPIPPQTLALMSTKGVDQDDPILVRVFKMESELEVWKMAENGQYTHLKTYPICRWSGQLGPKMREGDRQAPEGFYAVSPGLMNPNSSFYLSFNTGFPNAFDRTHGRTGSHLMVHGSCTSRGCFAMTDEAIQEVYALAREAFEGGQRAFQFQSYPFRMTPENLAQARYDQHNPFWRNLKEGWDYFEVTRREPPVEVCGGRYSFGTQNCSPIDPTVTAMVRARAQQDEIAIAQLIEAGTPAVRVVYEDGGGHPSFGLANARQIDASSATAFAALDTGRNRNTDRLGIVSRPEALAAGPRLVPVDSSGRPLESATATAIAATTAPATPAAIAPAPTATASVAPAVPAATGVPAAPGVPAQAQEPFYARMLGGLFSTLPLGGREVQTDPTAPQPPQRGAAVMNGAQPLWPSAGYATLD</sequence>
<evidence type="ECO:0000256" key="7">
    <source>
        <dbReference type="PROSITE-ProRule" id="PRU01373"/>
    </source>
</evidence>
<evidence type="ECO:0000256" key="3">
    <source>
        <dbReference type="ARBA" id="ARBA00022679"/>
    </source>
</evidence>
<evidence type="ECO:0000256" key="1">
    <source>
        <dbReference type="ARBA" id="ARBA00004752"/>
    </source>
</evidence>
<feature type="region of interest" description="Disordered" evidence="8">
    <location>
        <begin position="399"/>
        <end position="423"/>
    </location>
</feature>
<dbReference type="PROSITE" id="PS52029">
    <property type="entry name" value="LD_TPASE"/>
    <property type="match status" value="1"/>
</dbReference>
<feature type="domain" description="L,D-TPase catalytic" evidence="9">
    <location>
        <begin position="44"/>
        <end position="172"/>
    </location>
</feature>
<feature type="active site" description="Nucleophile" evidence="7">
    <location>
        <position position="144"/>
    </location>
</feature>
<reference evidence="10 11" key="1">
    <citation type="journal article" date="2014" name="Int. J. Syst. Evol. Microbiol.">
        <title>Complete genome sequence of Corynebacterium casei LMG S-19264T (=DSM 44701T), isolated from a smear-ripened cheese.</title>
        <authorList>
            <consortium name="US DOE Joint Genome Institute (JGI-PGF)"/>
            <person name="Walter F."/>
            <person name="Albersmeier A."/>
            <person name="Kalinowski J."/>
            <person name="Ruckert C."/>
        </authorList>
    </citation>
    <scope>NUCLEOTIDE SEQUENCE [LARGE SCALE GENOMIC DNA]</scope>
    <source>
        <strain evidence="10 11">CGMCC 1.9161</strain>
    </source>
</reference>
<dbReference type="GO" id="GO:0004180">
    <property type="term" value="F:carboxypeptidase activity"/>
    <property type="evidence" value="ECO:0007669"/>
    <property type="project" value="UniProtKB-ARBA"/>
</dbReference>
<dbReference type="SUPFAM" id="SSF141523">
    <property type="entry name" value="L,D-transpeptidase catalytic domain-like"/>
    <property type="match status" value="1"/>
</dbReference>
<evidence type="ECO:0000256" key="4">
    <source>
        <dbReference type="ARBA" id="ARBA00022960"/>
    </source>
</evidence>
<comment type="similarity">
    <text evidence="2">Belongs to the YkuD family.</text>
</comment>
<dbReference type="InterPro" id="IPR005490">
    <property type="entry name" value="LD_TPept_cat_dom"/>
</dbReference>
<keyword evidence="6 7" id="KW-0961">Cell wall biogenesis/degradation</keyword>
<dbReference type="CDD" id="cd16913">
    <property type="entry name" value="YkuD_like"/>
    <property type="match status" value="1"/>
</dbReference>
<dbReference type="GO" id="GO:0071555">
    <property type="term" value="P:cell wall organization"/>
    <property type="evidence" value="ECO:0007669"/>
    <property type="project" value="UniProtKB-UniRule"/>
</dbReference>
<keyword evidence="5 7" id="KW-0573">Peptidoglycan synthesis</keyword>
<dbReference type="AlphaFoldDB" id="A0A917V621"/>
<comment type="pathway">
    <text evidence="1 7">Cell wall biogenesis; peptidoglycan biosynthesis.</text>
</comment>
<dbReference type="Proteomes" id="UP000600449">
    <property type="component" value="Unassembled WGS sequence"/>
</dbReference>
<protein>
    <recommendedName>
        <fullName evidence="9">L,D-TPase catalytic domain-containing protein</fullName>
    </recommendedName>
</protein>
<proteinExistence type="inferred from homology"/>
<evidence type="ECO:0000259" key="9">
    <source>
        <dbReference type="PROSITE" id="PS52029"/>
    </source>
</evidence>
<dbReference type="InterPro" id="IPR038063">
    <property type="entry name" value="Transpep_catalytic_dom"/>
</dbReference>
<keyword evidence="11" id="KW-1185">Reference proteome</keyword>
<dbReference type="PANTHER" id="PTHR36699:SF1">
    <property type="entry name" value="L,D-TRANSPEPTIDASE YAFK-RELATED"/>
    <property type="match status" value="1"/>
</dbReference>
<comment type="caution">
    <text evidence="10">The sequence shown here is derived from an EMBL/GenBank/DDBJ whole genome shotgun (WGS) entry which is preliminary data.</text>
</comment>
<evidence type="ECO:0000313" key="10">
    <source>
        <dbReference type="EMBL" id="GGK42628.1"/>
    </source>
</evidence>
<evidence type="ECO:0000256" key="6">
    <source>
        <dbReference type="ARBA" id="ARBA00023316"/>
    </source>
</evidence>
<dbReference type="PANTHER" id="PTHR36699">
    <property type="entry name" value="LD-TRANSPEPTIDASE"/>
    <property type="match status" value="1"/>
</dbReference>
<evidence type="ECO:0000256" key="5">
    <source>
        <dbReference type="ARBA" id="ARBA00022984"/>
    </source>
</evidence>
<evidence type="ECO:0000256" key="2">
    <source>
        <dbReference type="ARBA" id="ARBA00005992"/>
    </source>
</evidence>
<keyword evidence="3" id="KW-0808">Transferase</keyword>
<dbReference type="GO" id="GO:0008360">
    <property type="term" value="P:regulation of cell shape"/>
    <property type="evidence" value="ECO:0007669"/>
    <property type="project" value="UniProtKB-UniRule"/>
</dbReference>
<organism evidence="10 11">
    <name type="scientific">Salinarimonas ramus</name>
    <dbReference type="NCBI Taxonomy" id="690164"/>
    <lineage>
        <taxon>Bacteria</taxon>
        <taxon>Pseudomonadati</taxon>
        <taxon>Pseudomonadota</taxon>
        <taxon>Alphaproteobacteria</taxon>
        <taxon>Hyphomicrobiales</taxon>
        <taxon>Salinarimonadaceae</taxon>
        <taxon>Salinarimonas</taxon>
    </lineage>
</organism>
<accession>A0A917V621</accession>
<dbReference type="GO" id="GO:0009252">
    <property type="term" value="P:peptidoglycan biosynthetic process"/>
    <property type="evidence" value="ECO:0007669"/>
    <property type="project" value="UniProtKB-KW"/>
</dbReference>
<evidence type="ECO:0000313" key="11">
    <source>
        <dbReference type="Proteomes" id="UP000600449"/>
    </source>
</evidence>
<gene>
    <name evidence="10" type="ORF">GCM10011322_32190</name>
</gene>
<dbReference type="EMBL" id="BMMF01000009">
    <property type="protein sequence ID" value="GGK42628.1"/>
    <property type="molecule type" value="Genomic_DNA"/>
</dbReference>
<evidence type="ECO:0000256" key="8">
    <source>
        <dbReference type="SAM" id="MobiDB-lite"/>
    </source>
</evidence>
<dbReference type="GO" id="GO:0016740">
    <property type="term" value="F:transferase activity"/>
    <property type="evidence" value="ECO:0007669"/>
    <property type="project" value="UniProtKB-KW"/>
</dbReference>
<feature type="active site" description="Proton donor/acceptor" evidence="7">
    <location>
        <position position="136"/>
    </location>
</feature>